<organism evidence="2 3">
    <name type="scientific">Albula glossodonta</name>
    <name type="common">roundjaw bonefish</name>
    <dbReference type="NCBI Taxonomy" id="121402"/>
    <lineage>
        <taxon>Eukaryota</taxon>
        <taxon>Metazoa</taxon>
        <taxon>Chordata</taxon>
        <taxon>Craniata</taxon>
        <taxon>Vertebrata</taxon>
        <taxon>Euteleostomi</taxon>
        <taxon>Actinopterygii</taxon>
        <taxon>Neopterygii</taxon>
        <taxon>Teleostei</taxon>
        <taxon>Albuliformes</taxon>
        <taxon>Albulidae</taxon>
        <taxon>Albula</taxon>
    </lineage>
</organism>
<name>A0A8T2N9B4_9TELE</name>
<dbReference type="InterPro" id="IPR004020">
    <property type="entry name" value="DAPIN"/>
</dbReference>
<keyword evidence="3" id="KW-1185">Reference proteome</keyword>
<dbReference type="Gene3D" id="1.10.533.10">
    <property type="entry name" value="Death Domain, Fas"/>
    <property type="match status" value="1"/>
</dbReference>
<evidence type="ECO:0000313" key="3">
    <source>
        <dbReference type="Proteomes" id="UP000824540"/>
    </source>
</evidence>
<evidence type="ECO:0000313" key="2">
    <source>
        <dbReference type="EMBL" id="KAG9335970.1"/>
    </source>
</evidence>
<evidence type="ECO:0000259" key="1">
    <source>
        <dbReference type="PROSITE" id="PS50824"/>
    </source>
</evidence>
<reference evidence="2" key="1">
    <citation type="thesis" date="2021" institute="BYU ScholarsArchive" country="Provo, UT, USA">
        <title>Applications of and Algorithms for Genome Assembly and Genomic Analyses with an Emphasis on Marine Teleosts.</title>
        <authorList>
            <person name="Pickett B.D."/>
        </authorList>
    </citation>
    <scope>NUCLEOTIDE SEQUENCE</scope>
    <source>
        <strain evidence="2">HI-2016</strain>
    </source>
</reference>
<gene>
    <name evidence="2" type="ORF">JZ751_003368</name>
</gene>
<dbReference type="OrthoDB" id="10058437at2759"/>
<dbReference type="SMART" id="SM01289">
    <property type="entry name" value="PYRIN"/>
    <property type="match status" value="1"/>
</dbReference>
<comment type="caution">
    <text evidence="2">The sequence shown here is derived from an EMBL/GenBank/DDBJ whole genome shotgun (WGS) entry which is preliminary data.</text>
</comment>
<feature type="domain" description="Pyrin" evidence="1">
    <location>
        <begin position="25"/>
        <end position="115"/>
    </location>
</feature>
<sequence>MKCCGCLLRDRSNLSDPEDHEDREEKQDVHTVLLECLDNLWEDELERFHFYLNNELPEEYKSIPKSHLEGQSRTNTVDKMLKRYGRKQAWRVTVHILRKMDLNEQAESLQTRIDRGVAREETDGQGESMCVWDRDTLNQNP</sequence>
<proteinExistence type="predicted"/>
<accession>A0A8T2N9B4</accession>
<dbReference type="InterPro" id="IPR011029">
    <property type="entry name" value="DEATH-like_dom_sf"/>
</dbReference>
<protein>
    <recommendedName>
        <fullName evidence="1">Pyrin domain-containing protein</fullName>
    </recommendedName>
</protein>
<dbReference type="Proteomes" id="UP000824540">
    <property type="component" value="Unassembled WGS sequence"/>
</dbReference>
<dbReference type="Pfam" id="PF02758">
    <property type="entry name" value="PYRIN"/>
    <property type="match status" value="1"/>
</dbReference>
<dbReference type="EMBL" id="JAFBMS010000104">
    <property type="protein sequence ID" value="KAG9335970.1"/>
    <property type="molecule type" value="Genomic_DNA"/>
</dbReference>
<dbReference type="SUPFAM" id="SSF47986">
    <property type="entry name" value="DEATH domain"/>
    <property type="match status" value="1"/>
</dbReference>
<dbReference type="PROSITE" id="PS50824">
    <property type="entry name" value="DAPIN"/>
    <property type="match status" value="1"/>
</dbReference>
<dbReference type="AlphaFoldDB" id="A0A8T2N9B4"/>